<dbReference type="EMBL" id="AGXN01000016">
    <property type="protein sequence ID" value="EIY94140.1"/>
    <property type="molecule type" value="Genomic_DNA"/>
</dbReference>
<name>A0A0E2AMZ9_BACFG</name>
<accession>A0A0E2AMZ9</accession>
<dbReference type="AlphaFoldDB" id="A0A0E2AMZ9"/>
<gene>
    <name evidence="1" type="ORF">HMPREF1056_03091</name>
</gene>
<reference evidence="1 2" key="1">
    <citation type="submission" date="2012-02" db="EMBL/GenBank/DDBJ databases">
        <title>The Genome Sequence of Bacteroides fragilis CL07T12C05.</title>
        <authorList>
            <consortium name="The Broad Institute Genome Sequencing Platform"/>
            <person name="Earl A."/>
            <person name="Ward D."/>
            <person name="Feldgarden M."/>
            <person name="Gevers D."/>
            <person name="Zitomersky N.L."/>
            <person name="Coyne M.J."/>
            <person name="Comstock L.E."/>
            <person name="Young S.K."/>
            <person name="Zeng Q."/>
            <person name="Gargeya S."/>
            <person name="Fitzgerald M."/>
            <person name="Haas B."/>
            <person name="Abouelleil A."/>
            <person name="Alvarado L."/>
            <person name="Arachchi H.M."/>
            <person name="Berlin A."/>
            <person name="Chapman S.B."/>
            <person name="Gearin G."/>
            <person name="Goldberg J."/>
            <person name="Griggs A."/>
            <person name="Gujja S."/>
            <person name="Hansen M."/>
            <person name="Heiman D."/>
            <person name="Howarth C."/>
            <person name="Larimer J."/>
            <person name="Lui A."/>
            <person name="MacDonald P.J.P."/>
            <person name="McCowen C."/>
            <person name="Montmayeur A."/>
            <person name="Murphy C."/>
            <person name="Neiman D."/>
            <person name="Pearson M."/>
            <person name="Priest M."/>
            <person name="Roberts A."/>
            <person name="Saif S."/>
            <person name="Shea T."/>
            <person name="Sisk P."/>
            <person name="Stolte C."/>
            <person name="Sykes S."/>
            <person name="Wortman J."/>
            <person name="Nusbaum C."/>
            <person name="Birren B."/>
        </authorList>
    </citation>
    <scope>NUCLEOTIDE SEQUENCE [LARGE SCALE GENOMIC DNA]</scope>
    <source>
        <strain evidence="1 2">CL07T12C05</strain>
    </source>
</reference>
<protein>
    <submittedName>
        <fullName evidence="1">Uncharacterized protein</fullName>
    </submittedName>
</protein>
<evidence type="ECO:0000313" key="2">
    <source>
        <dbReference type="Proteomes" id="UP000003879"/>
    </source>
</evidence>
<dbReference type="HOGENOM" id="CLU_1977102_0_0_10"/>
<organism evidence="1 2">
    <name type="scientific">Bacteroides fragilis CL07T12C05</name>
    <dbReference type="NCBI Taxonomy" id="997883"/>
    <lineage>
        <taxon>Bacteria</taxon>
        <taxon>Pseudomonadati</taxon>
        <taxon>Bacteroidota</taxon>
        <taxon>Bacteroidia</taxon>
        <taxon>Bacteroidales</taxon>
        <taxon>Bacteroidaceae</taxon>
        <taxon>Bacteroides</taxon>
    </lineage>
</organism>
<dbReference type="PATRIC" id="fig|997883.3.peg.3230"/>
<evidence type="ECO:0000313" key="1">
    <source>
        <dbReference type="EMBL" id="EIY94140.1"/>
    </source>
</evidence>
<proteinExistence type="predicted"/>
<comment type="caution">
    <text evidence="1">The sequence shown here is derived from an EMBL/GenBank/DDBJ whole genome shotgun (WGS) entry which is preliminary data.</text>
</comment>
<dbReference type="Proteomes" id="UP000003879">
    <property type="component" value="Unassembled WGS sequence"/>
</dbReference>
<sequence length="130" mass="15327">MVLNMGNTPYVVIVNEKSDEGQKVLEALEENIEKMDIGSHRELVIFFFVWLNHQQKDPKKRKNIRELAKIMHRSLFFGQKHNSNEEMKPDSIETEIFKILRILKSMKKAEDKDLIINLLDDISLFLDENV</sequence>